<name>A0A1H4KKV8_9MICO</name>
<keyword evidence="2" id="KW-0238">DNA-binding</keyword>
<protein>
    <submittedName>
        <fullName evidence="5">Transcriptional regulator, DeoR family</fullName>
    </submittedName>
</protein>
<dbReference type="PANTHER" id="PTHR30363">
    <property type="entry name" value="HTH-TYPE TRANSCRIPTIONAL REGULATOR SRLR-RELATED"/>
    <property type="match status" value="1"/>
</dbReference>
<dbReference type="AlphaFoldDB" id="A0A1H4KKV8"/>
<dbReference type="Proteomes" id="UP000199183">
    <property type="component" value="Unassembled WGS sequence"/>
</dbReference>
<dbReference type="InterPro" id="IPR037171">
    <property type="entry name" value="NagB/RpiA_transferase-like"/>
</dbReference>
<gene>
    <name evidence="5" type="ORF">SAMN04489806_1190</name>
</gene>
<dbReference type="Pfam" id="PF08220">
    <property type="entry name" value="HTH_DeoR"/>
    <property type="match status" value="1"/>
</dbReference>
<dbReference type="InterPro" id="IPR036390">
    <property type="entry name" value="WH_DNA-bd_sf"/>
</dbReference>
<dbReference type="PRINTS" id="PR00037">
    <property type="entry name" value="HTHLACR"/>
</dbReference>
<dbReference type="Pfam" id="PF00455">
    <property type="entry name" value="DeoRC"/>
    <property type="match status" value="1"/>
</dbReference>
<dbReference type="GO" id="GO:0003677">
    <property type="term" value="F:DNA binding"/>
    <property type="evidence" value="ECO:0007669"/>
    <property type="project" value="UniProtKB-KW"/>
</dbReference>
<evidence type="ECO:0000259" key="4">
    <source>
        <dbReference type="PROSITE" id="PS51000"/>
    </source>
</evidence>
<accession>A0A1H4KKV8</accession>
<organism evidence="5 6">
    <name type="scientific">Paramicrobacterium humi</name>
    <dbReference type="NCBI Taxonomy" id="640635"/>
    <lineage>
        <taxon>Bacteria</taxon>
        <taxon>Bacillati</taxon>
        <taxon>Actinomycetota</taxon>
        <taxon>Actinomycetes</taxon>
        <taxon>Micrococcales</taxon>
        <taxon>Microbacteriaceae</taxon>
        <taxon>Paramicrobacterium</taxon>
    </lineage>
</organism>
<dbReference type="Gene3D" id="1.10.10.10">
    <property type="entry name" value="Winged helix-like DNA-binding domain superfamily/Winged helix DNA-binding domain"/>
    <property type="match status" value="1"/>
</dbReference>
<dbReference type="PANTHER" id="PTHR30363:SF44">
    <property type="entry name" value="AGA OPERON TRANSCRIPTIONAL REPRESSOR-RELATED"/>
    <property type="match status" value="1"/>
</dbReference>
<dbReference type="SMART" id="SM01134">
    <property type="entry name" value="DeoRC"/>
    <property type="match status" value="1"/>
</dbReference>
<evidence type="ECO:0000256" key="1">
    <source>
        <dbReference type="ARBA" id="ARBA00023015"/>
    </source>
</evidence>
<keyword evidence="1" id="KW-0805">Transcription regulation</keyword>
<dbReference type="InterPro" id="IPR050313">
    <property type="entry name" value="Carb_Metab_HTH_regulators"/>
</dbReference>
<dbReference type="Gene3D" id="3.40.50.1360">
    <property type="match status" value="1"/>
</dbReference>
<dbReference type="GO" id="GO:0003700">
    <property type="term" value="F:DNA-binding transcription factor activity"/>
    <property type="evidence" value="ECO:0007669"/>
    <property type="project" value="InterPro"/>
</dbReference>
<keyword evidence="3" id="KW-0804">Transcription</keyword>
<evidence type="ECO:0000313" key="5">
    <source>
        <dbReference type="EMBL" id="SEB58542.1"/>
    </source>
</evidence>
<evidence type="ECO:0000256" key="2">
    <source>
        <dbReference type="ARBA" id="ARBA00023125"/>
    </source>
</evidence>
<dbReference type="InterPro" id="IPR001034">
    <property type="entry name" value="DeoR_HTH"/>
</dbReference>
<evidence type="ECO:0000313" key="6">
    <source>
        <dbReference type="Proteomes" id="UP000199183"/>
    </source>
</evidence>
<dbReference type="PROSITE" id="PS00894">
    <property type="entry name" value="HTH_DEOR_1"/>
    <property type="match status" value="1"/>
</dbReference>
<evidence type="ECO:0000256" key="3">
    <source>
        <dbReference type="ARBA" id="ARBA00023163"/>
    </source>
</evidence>
<dbReference type="EMBL" id="FNRY01000001">
    <property type="protein sequence ID" value="SEB58542.1"/>
    <property type="molecule type" value="Genomic_DNA"/>
</dbReference>
<dbReference type="PROSITE" id="PS51000">
    <property type="entry name" value="HTH_DEOR_2"/>
    <property type="match status" value="1"/>
</dbReference>
<dbReference type="RefSeq" id="WP_176980737.1">
    <property type="nucleotide sequence ID" value="NZ_FNRY01000001.1"/>
</dbReference>
<dbReference type="SMART" id="SM00420">
    <property type="entry name" value="HTH_DEOR"/>
    <property type="match status" value="1"/>
</dbReference>
<keyword evidence="6" id="KW-1185">Reference proteome</keyword>
<reference evidence="5 6" key="1">
    <citation type="submission" date="2016-10" db="EMBL/GenBank/DDBJ databases">
        <authorList>
            <person name="de Groot N.N."/>
        </authorList>
    </citation>
    <scope>NUCLEOTIDE SEQUENCE [LARGE SCALE GENOMIC DNA]</scope>
    <source>
        <strain evidence="5 6">DSM 21799</strain>
    </source>
</reference>
<dbReference type="STRING" id="640635.SAMN04489806_1190"/>
<dbReference type="InterPro" id="IPR014036">
    <property type="entry name" value="DeoR-like_C"/>
</dbReference>
<dbReference type="InterPro" id="IPR036388">
    <property type="entry name" value="WH-like_DNA-bd_sf"/>
</dbReference>
<dbReference type="SUPFAM" id="SSF46785">
    <property type="entry name" value="Winged helix' DNA-binding domain"/>
    <property type="match status" value="1"/>
</dbReference>
<feature type="domain" description="HTH deoR-type" evidence="4">
    <location>
        <begin position="6"/>
        <end position="61"/>
    </location>
</feature>
<sequence>MRYTEAPARRAEILRRLEETGYVSSGQLAAEFGVSEMTIRRDVRQLQLEGRARRVTGGATLVGSIPFDERTRSGAREKREIAAACAALLPPSGTVALDAGTTVAPLADLVGPGSTVVSHSAPVISACTARDDIELIGVGGVYQRDTRSFAGPGAASAFESLSVDVAVLSVTAVDAAGLMCANMLDAEVKKRMAGSAETVIVLADHTKLARRASIRIGPLALADVLVTDAGASPELLSAVRDTGVRVVIADDEESVVV</sequence>
<proteinExistence type="predicted"/>
<dbReference type="SUPFAM" id="SSF100950">
    <property type="entry name" value="NagB/RpiA/CoA transferase-like"/>
    <property type="match status" value="1"/>
</dbReference>
<dbReference type="InterPro" id="IPR018356">
    <property type="entry name" value="Tscrpt_reg_HTH_DeoR_CS"/>
</dbReference>